<comment type="caution">
    <text evidence="1">The sequence shown here is derived from an EMBL/GenBank/DDBJ whole genome shotgun (WGS) entry which is preliminary data.</text>
</comment>
<dbReference type="Proteomes" id="UP000835052">
    <property type="component" value="Unassembled WGS sequence"/>
</dbReference>
<accession>A0A8S1I0N8</accession>
<organism evidence="1 2">
    <name type="scientific">Caenorhabditis auriculariae</name>
    <dbReference type="NCBI Taxonomy" id="2777116"/>
    <lineage>
        <taxon>Eukaryota</taxon>
        <taxon>Metazoa</taxon>
        <taxon>Ecdysozoa</taxon>
        <taxon>Nematoda</taxon>
        <taxon>Chromadorea</taxon>
        <taxon>Rhabditida</taxon>
        <taxon>Rhabditina</taxon>
        <taxon>Rhabditomorpha</taxon>
        <taxon>Rhabditoidea</taxon>
        <taxon>Rhabditidae</taxon>
        <taxon>Peloderinae</taxon>
        <taxon>Caenorhabditis</taxon>
    </lineage>
</organism>
<proteinExistence type="predicted"/>
<name>A0A8S1I0N8_9PELO</name>
<dbReference type="AlphaFoldDB" id="A0A8S1I0N8"/>
<dbReference type="EMBL" id="CAJGYM010000247">
    <property type="protein sequence ID" value="CAD6200171.1"/>
    <property type="molecule type" value="Genomic_DNA"/>
</dbReference>
<reference evidence="1" key="1">
    <citation type="submission" date="2020-10" db="EMBL/GenBank/DDBJ databases">
        <authorList>
            <person name="Kikuchi T."/>
        </authorList>
    </citation>
    <scope>NUCLEOTIDE SEQUENCE</scope>
    <source>
        <strain evidence="1">NKZ352</strain>
    </source>
</reference>
<gene>
    <name evidence="1" type="ORF">CAUJ_LOCUS16069</name>
</gene>
<evidence type="ECO:0000313" key="1">
    <source>
        <dbReference type="EMBL" id="CAD6200171.1"/>
    </source>
</evidence>
<sequence>MVVSRNPALSTFIAVAQSSFFLSTRHVSPMLFMGLRSRKRPPWERWTLRNPSDKVYQEDNWEVKMVNACQKPAGELLEGFRQAFFEVILKTLMKTRESQLGADAGDLALAPRGTWLTPGSLIH</sequence>
<protein>
    <submittedName>
        <fullName evidence="1">Uncharacterized protein</fullName>
    </submittedName>
</protein>
<keyword evidence="2" id="KW-1185">Reference proteome</keyword>
<evidence type="ECO:0000313" key="2">
    <source>
        <dbReference type="Proteomes" id="UP000835052"/>
    </source>
</evidence>